<sequence length="212" mass="23818">DWSNYVREVCCVELSEQPPMGGPGEEVQVDECLMRGKRKANRGRLLSGDNVPPHRQKNYGGVVDRGPWVFGMVWIATKELRLFKVDRRDAATLGAIIAANVQPGTTVVSDEWAAYQCVPGLLDSNGVNLNLTHKTVNHSLLFVDPVTGAHTLNIESCWRKAKGQLIRSGRKLTPQLMESHLAWLWWLSVNGKDRCKDPFLRLMEVIAKHYAM</sequence>
<dbReference type="PANTHER" id="PTHR47163:SF2">
    <property type="entry name" value="SI:DKEY-17M8.2"/>
    <property type="match status" value="1"/>
</dbReference>
<reference evidence="2" key="1">
    <citation type="journal article" date="2017" name="Front. Cell. Infect. Microbiol.">
        <title>The Distinct Transcriptional Response of the Midgut of Amblyomma sculptum and Amblyomma aureolatum Ticks to Rickettsia rickettsii Correlates to Their Differences in Susceptibility to Infection.</title>
        <authorList>
            <person name="Martins L.A."/>
            <person name="Galletti M.F.B.M."/>
            <person name="Ribeiro J.M."/>
            <person name="Fujita A."/>
            <person name="Costa F.B."/>
            <person name="Labruna M.B."/>
            <person name="Daffre S."/>
            <person name="Fogaca A.C."/>
        </authorList>
    </citation>
    <scope>NUCLEOTIDE SEQUENCE</scope>
</reference>
<evidence type="ECO:0000259" key="1">
    <source>
        <dbReference type="SMART" id="SM01126"/>
    </source>
</evidence>
<dbReference type="SMART" id="SM01126">
    <property type="entry name" value="DDE_Tnp_IS1595"/>
    <property type="match status" value="1"/>
</dbReference>
<dbReference type="AlphaFoldDB" id="A0A1E1X712"/>
<dbReference type="EMBL" id="GFAC01004347">
    <property type="protein sequence ID" value="JAT94841.1"/>
    <property type="molecule type" value="mRNA"/>
</dbReference>
<name>A0A1E1X712_9ACAR</name>
<feature type="non-terminal residue" evidence="2">
    <location>
        <position position="1"/>
    </location>
</feature>
<dbReference type="PANTHER" id="PTHR47163">
    <property type="entry name" value="DDE_TNP_IS1595 DOMAIN-CONTAINING PROTEIN"/>
    <property type="match status" value="1"/>
</dbReference>
<accession>A0A1E1X712</accession>
<protein>
    <recommendedName>
        <fullName evidence="1">ISXO2-like transposase domain-containing protein</fullName>
    </recommendedName>
</protein>
<dbReference type="InterPro" id="IPR024445">
    <property type="entry name" value="Tnp_ISXO2-like"/>
</dbReference>
<organism evidence="2">
    <name type="scientific">Amblyomma aureolatum</name>
    <dbReference type="NCBI Taxonomy" id="187763"/>
    <lineage>
        <taxon>Eukaryota</taxon>
        <taxon>Metazoa</taxon>
        <taxon>Ecdysozoa</taxon>
        <taxon>Arthropoda</taxon>
        <taxon>Chelicerata</taxon>
        <taxon>Arachnida</taxon>
        <taxon>Acari</taxon>
        <taxon>Parasitiformes</taxon>
        <taxon>Ixodida</taxon>
        <taxon>Ixodoidea</taxon>
        <taxon>Ixodidae</taxon>
        <taxon>Amblyomminae</taxon>
        <taxon>Amblyomma</taxon>
    </lineage>
</organism>
<feature type="domain" description="ISXO2-like transposase" evidence="1">
    <location>
        <begin position="19"/>
        <end position="186"/>
    </location>
</feature>
<evidence type="ECO:0000313" key="2">
    <source>
        <dbReference type="EMBL" id="JAT94841.1"/>
    </source>
</evidence>
<dbReference type="Pfam" id="PF12762">
    <property type="entry name" value="DDE_Tnp_IS1595"/>
    <property type="match status" value="1"/>
</dbReference>
<dbReference type="InterPro" id="IPR053164">
    <property type="entry name" value="IS1016-like_transposase"/>
</dbReference>
<proteinExistence type="evidence at transcript level"/>